<dbReference type="AlphaFoldDB" id="C1N296"/>
<dbReference type="PANTHER" id="PTHR37317:SF1">
    <property type="entry name" value="ZINC-RIBBON DOMAIN-CONTAINING PROTEIN-RELATED"/>
    <property type="match status" value="1"/>
</dbReference>
<accession>C1N296</accession>
<dbReference type="EMBL" id="GG663745">
    <property type="protein sequence ID" value="EEH53966.1"/>
    <property type="molecule type" value="Genomic_DNA"/>
</dbReference>
<dbReference type="OMA" id="EEWAEPT"/>
<dbReference type="InterPro" id="IPR025487">
    <property type="entry name" value="DUF4379"/>
</dbReference>
<dbReference type="Pfam" id="PF14311">
    <property type="entry name" value="DUF4379"/>
    <property type="match status" value="3"/>
</dbReference>
<organism evidence="3">
    <name type="scientific">Micromonas pusilla (strain CCMP1545)</name>
    <name type="common">Picoplanktonic green alga</name>
    <dbReference type="NCBI Taxonomy" id="564608"/>
    <lineage>
        <taxon>Eukaryota</taxon>
        <taxon>Viridiplantae</taxon>
        <taxon>Chlorophyta</taxon>
        <taxon>Mamiellophyceae</taxon>
        <taxon>Mamiellales</taxon>
        <taxon>Mamiellaceae</taxon>
        <taxon>Micromonas</taxon>
    </lineage>
</organism>
<dbReference type="eggNOG" id="ENOG502SYQH">
    <property type="taxonomic scope" value="Eukaryota"/>
</dbReference>
<feature type="domain" description="Treble clef zinc finger" evidence="1">
    <location>
        <begin position="184"/>
        <end position="238"/>
    </location>
</feature>
<dbReference type="OrthoDB" id="501164at2759"/>
<dbReference type="PANTHER" id="PTHR37317">
    <property type="entry name" value="BLR8090 PROTEIN"/>
    <property type="match status" value="1"/>
</dbReference>
<feature type="domain" description="Treble clef zinc finger" evidence="1">
    <location>
        <begin position="106"/>
        <end position="161"/>
    </location>
</feature>
<reference evidence="2 3" key="1">
    <citation type="journal article" date="2009" name="Science">
        <title>Green evolution and dynamic adaptations revealed by genomes of the marine picoeukaryotes Micromonas.</title>
        <authorList>
            <person name="Worden A.Z."/>
            <person name="Lee J.H."/>
            <person name="Mock T."/>
            <person name="Rouze P."/>
            <person name="Simmons M.P."/>
            <person name="Aerts A.L."/>
            <person name="Allen A.E."/>
            <person name="Cuvelier M.L."/>
            <person name="Derelle E."/>
            <person name="Everett M.V."/>
            <person name="Foulon E."/>
            <person name="Grimwood J."/>
            <person name="Gundlach H."/>
            <person name="Henrissat B."/>
            <person name="Napoli C."/>
            <person name="McDonald S.M."/>
            <person name="Parker M.S."/>
            <person name="Rombauts S."/>
            <person name="Salamov A."/>
            <person name="Von Dassow P."/>
            <person name="Badger J.H."/>
            <person name="Coutinho P.M."/>
            <person name="Demir E."/>
            <person name="Dubchak I."/>
            <person name="Gentemann C."/>
            <person name="Eikrem W."/>
            <person name="Gready J.E."/>
            <person name="John U."/>
            <person name="Lanier W."/>
            <person name="Lindquist E.A."/>
            <person name="Lucas S."/>
            <person name="Mayer K.F."/>
            <person name="Moreau H."/>
            <person name="Not F."/>
            <person name="Otillar R."/>
            <person name="Panaud O."/>
            <person name="Pangilinan J."/>
            <person name="Paulsen I."/>
            <person name="Piegu B."/>
            <person name="Poliakov A."/>
            <person name="Robbens S."/>
            <person name="Schmutz J."/>
            <person name="Toulza E."/>
            <person name="Wyss T."/>
            <person name="Zelensky A."/>
            <person name="Zhou K."/>
            <person name="Armbrust E.V."/>
            <person name="Bhattacharya D."/>
            <person name="Goodenough U.W."/>
            <person name="Van de Peer Y."/>
            <person name="Grigoriev I.V."/>
        </authorList>
    </citation>
    <scope>NUCLEOTIDE SEQUENCE [LARGE SCALE GENOMIC DNA]</scope>
    <source>
        <strain evidence="2 3">CCMP1545</strain>
    </source>
</reference>
<protein>
    <submittedName>
        <fullName evidence="2">Predicted protein</fullName>
    </submittedName>
</protein>
<evidence type="ECO:0000259" key="1">
    <source>
        <dbReference type="Pfam" id="PF14311"/>
    </source>
</evidence>
<proteinExistence type="predicted"/>
<dbReference type="GeneID" id="9687491"/>
<name>C1N296_MICPC</name>
<dbReference type="Proteomes" id="UP000001876">
    <property type="component" value="Unassembled WGS sequence"/>
</dbReference>
<keyword evidence="3" id="KW-1185">Reference proteome</keyword>
<evidence type="ECO:0000313" key="2">
    <source>
        <dbReference type="EMBL" id="EEH53966.1"/>
    </source>
</evidence>
<feature type="domain" description="Treble clef zinc finger" evidence="1">
    <location>
        <begin position="28"/>
        <end position="81"/>
    </location>
</feature>
<gene>
    <name evidence="2" type="ORF">MICPUCDRAFT_51900</name>
</gene>
<dbReference type="RefSeq" id="XP_003062254.1">
    <property type="nucleotide sequence ID" value="XM_003062208.1"/>
</dbReference>
<sequence>MVKKRGNMYTGKPFFQWCKENGKRGERLANEFKDPDKLPTEVCKGSQYKALWKCRKCKHAWRAKVNNRTRSVRPSGCPQCVHHARPNKANNFLTWCGKNGERGVKLLKEYVDPEREPTEVTRGSQYMALWKCQKCKHAWRAIVKNRTRSVRPSGCPQCANHAPLSKTDNFLTWCGKNGERGAKLLKEYVDPERELTEVKRGSKYKALWKCRKCKYAWKARVDSRTSIARSTGCPQCNKGRIRGKRGRAD</sequence>
<evidence type="ECO:0000313" key="3">
    <source>
        <dbReference type="Proteomes" id="UP000001876"/>
    </source>
</evidence>
<dbReference type="KEGG" id="mpp:MICPUCDRAFT_51900"/>